<comment type="catalytic activity">
    <reaction evidence="20">
        <text>taurine(out) = taurine(in)</text>
        <dbReference type="Rhea" id="RHEA:66328"/>
        <dbReference type="ChEBI" id="CHEBI:507393"/>
    </reaction>
</comment>
<dbReference type="GO" id="GO:0031267">
    <property type="term" value="F:small GTPase binding"/>
    <property type="evidence" value="ECO:0007669"/>
    <property type="project" value="InterPro"/>
</dbReference>
<evidence type="ECO:0000256" key="29">
    <source>
        <dbReference type="SAM" id="MobiDB-lite"/>
    </source>
</evidence>
<keyword evidence="8" id="KW-0808">Transferase</keyword>
<evidence type="ECO:0000256" key="25">
    <source>
        <dbReference type="ARBA" id="ARBA00048679"/>
    </source>
</evidence>
<dbReference type="FunFam" id="1.10.287.160:FF:000002">
    <property type="entry name" value="Putative serine/threonine-protein kinase N2"/>
    <property type="match status" value="1"/>
</dbReference>
<comment type="caution">
    <text evidence="33">The sequence shown here is derived from an EMBL/GenBank/DDBJ whole genome shotgun (WGS) entry which is preliminary data.</text>
</comment>
<evidence type="ECO:0000256" key="20">
    <source>
        <dbReference type="ARBA" id="ARBA00024158"/>
    </source>
</evidence>
<dbReference type="Pfam" id="PF00069">
    <property type="entry name" value="Pkinase"/>
    <property type="match status" value="1"/>
</dbReference>
<evidence type="ECO:0000256" key="21">
    <source>
        <dbReference type="ARBA" id="ARBA00024167"/>
    </source>
</evidence>
<keyword evidence="16 30" id="KW-0472">Membrane</keyword>
<dbReference type="GO" id="GO:0004697">
    <property type="term" value="F:diacylglycerol-dependent serine/threonine kinase activity"/>
    <property type="evidence" value="ECO:0007669"/>
    <property type="project" value="UniProtKB-EC"/>
</dbReference>
<accession>A0A444UPB2</accession>
<dbReference type="SUPFAM" id="SSF52058">
    <property type="entry name" value="L domain-like"/>
    <property type="match status" value="2"/>
</dbReference>
<sequence>MAADSVQGDVRSHLVSERLGLGHNLDLSDTMVQQKLDEIKDQIKREIRKELKIKEGAENLRKVTTDKKSLAYVDNMLKKSNKKVEELHQELQELNAHIVVKDPEDLLDCPRTPDTPNSTSTNSRLAALKKQHDIELKVKQGAENMIQMYSNGSSKDRKLLGTAQQMLQDSKTKMEVIRMQILKAIQTSEMAFDSTEDEISAVLKLDNTVVGQTGWKPISNQSWDQKFTLELDRSRELEMSVYWRDWRSLCAVKFLRLEDFLDNQRHGMVLYLEPQGKTFLRAPQMNINIATWGRLVRRAIPSINNSGTFSPQVQVPAAVPGDTLIPESPSSPSDSTVTKLEFEQEPPPTPKRHSSVVEIRESMPEIKIADCMQIQDALATFDFLNDRNSIVPRPETQVIAENEVKQPDLELMTVPEPTDSRVQQRFQFGLSDFHCVAVLGRGHFGKVLLSEYKNTGEMFAIKALKKGDIVAREEVDSLMCEKRIFETVNCVRHPFLVNLFACFQTKDHVCFVMEYAAGGDLMMHIHADVFCEPRAVFYAACVVLGLQFLHEHKIVYRDLKLDNLLLDTEGYVKIADFGLCKEGMGFGDRTSTFCGTPEFLAPEVLTETSYTRAVDWWGLGVLIFEMLVGESPFPGDDEEEVFDSIVNDEVRYPRFLSTEAISIMRRMKEMLSGSELKHFVSGRSLYRVLQPWWDVFSHHLSIMMLMVAAVGGTLQIAQYKILCVPCQLSSDHGCTPPLDLGTANSSSASYTSTGIPLLTGIINDLDLQQYSYIDAVCYEKQLHWFAKFFPYLVLSQTLIFILVSNFWFKYPSTSSRLVHFVSILHKCCDSPWTTRALSETVAEQSSQRSSLGKYSVLKSSSSTDGDVRPSNLVGIDPISILDKKEGEQAKAIFEKVKKFKIHVEEKDIIYRLYMNQILAKLMLFFIIMAYIPYVTTCISFDLDCVVDIQAFTGYQRYRCVHSLATIFKMLASFYVVLVIIYGLMCFYSFWWMLRRSLKQYSFESVREGSSYSDIPDLKNDFAFILHLLDQYDPLFSRRFSVFLSEVSENKLKQINLNYIWTVEKLTQKLTRNIQDKVELQLLLLSGIPDAVFELKELEVLKLELIPDARFLLKVTQLVNLKEIWLNHTIATVDLPALSFLSENIKILRLRCTDMDKAPQWIFSLINLRELYLNLPPESNAGFINGLAKLKNLKVLFLKNSIPCIPQVIPCSLSSLQNLSVNNEGTRLTELNNLRMMVKLTCLKLVNCDLERIPHSVFSLTDLREIDLEGNNLKTIEEVISFQHLQRLCIIKLWHNNIAYIPMHIGALESLEQLYLSHNNIDTIPPQLFLCSKLYLLDLSHNSLTFIPDEIHYLKKLQYFAVTNNNIDELPDGLFQCRMLRSLLLGNNSLSVLPPRVSELVSLVELELIGNQLETLPVELEGCLSLRSSGLIVEDCLFSSLPSAMKENWLRSEKEQV</sequence>
<evidence type="ECO:0000256" key="5">
    <source>
        <dbReference type="ARBA" id="ARBA00022475"/>
    </source>
</evidence>
<dbReference type="InterPro" id="IPR003591">
    <property type="entry name" value="Leu-rich_rpt_typical-subtyp"/>
</dbReference>
<dbReference type="InterPro" id="IPR011009">
    <property type="entry name" value="Kinase-like_dom_sf"/>
</dbReference>
<evidence type="ECO:0000256" key="19">
    <source>
        <dbReference type="ARBA" id="ARBA00024145"/>
    </source>
</evidence>
<evidence type="ECO:0000256" key="8">
    <source>
        <dbReference type="ARBA" id="ARBA00022679"/>
    </source>
</evidence>
<dbReference type="PROSITE" id="PS51860">
    <property type="entry name" value="REM_1"/>
    <property type="match status" value="2"/>
</dbReference>
<evidence type="ECO:0000256" key="15">
    <source>
        <dbReference type="ARBA" id="ARBA00023065"/>
    </source>
</evidence>
<feature type="domain" description="REM-1" evidence="32">
    <location>
        <begin position="109"/>
        <end position="190"/>
    </location>
</feature>
<evidence type="ECO:0000256" key="12">
    <source>
        <dbReference type="ARBA" id="ARBA00022777"/>
    </source>
</evidence>
<dbReference type="SUPFAM" id="SSF56112">
    <property type="entry name" value="Protein kinase-like (PK-like)"/>
    <property type="match status" value="1"/>
</dbReference>
<evidence type="ECO:0000256" key="3">
    <source>
        <dbReference type="ARBA" id="ARBA00010471"/>
    </source>
</evidence>
<evidence type="ECO:0000256" key="2">
    <source>
        <dbReference type="ARBA" id="ARBA00005490"/>
    </source>
</evidence>
<comment type="catalytic activity">
    <reaction evidence="25">
        <text>L-seryl-[protein] + ATP = O-phospho-L-seryl-[protein] + ADP + H(+)</text>
        <dbReference type="Rhea" id="RHEA:17989"/>
        <dbReference type="Rhea" id="RHEA-COMP:9863"/>
        <dbReference type="Rhea" id="RHEA-COMP:11604"/>
        <dbReference type="ChEBI" id="CHEBI:15378"/>
        <dbReference type="ChEBI" id="CHEBI:29999"/>
        <dbReference type="ChEBI" id="CHEBI:30616"/>
        <dbReference type="ChEBI" id="CHEBI:83421"/>
        <dbReference type="ChEBI" id="CHEBI:456216"/>
        <dbReference type="EC" id="2.7.11.1"/>
    </reaction>
</comment>
<dbReference type="SUPFAM" id="SSF49562">
    <property type="entry name" value="C2 domain (Calcium/lipid-binding domain, CaLB)"/>
    <property type="match status" value="1"/>
</dbReference>
<keyword evidence="15" id="KW-0406">Ion transport</keyword>
<keyword evidence="14 30" id="KW-1133">Transmembrane helix</keyword>
<dbReference type="EMBL" id="SCEB01214144">
    <property type="protein sequence ID" value="RXM36990.1"/>
    <property type="molecule type" value="Genomic_DNA"/>
</dbReference>
<keyword evidence="10" id="KW-0677">Repeat</keyword>
<dbReference type="InterPro" id="IPR008271">
    <property type="entry name" value="Ser/Thr_kinase_AS"/>
</dbReference>
<dbReference type="InterPro" id="IPR037313">
    <property type="entry name" value="PKN_HR1_1"/>
</dbReference>
<evidence type="ECO:0000256" key="27">
    <source>
        <dbReference type="PROSITE-ProRule" id="PRU10141"/>
    </source>
</evidence>
<dbReference type="Gene3D" id="1.10.287.160">
    <property type="entry name" value="HR1 repeat"/>
    <property type="match status" value="2"/>
</dbReference>
<evidence type="ECO:0000313" key="34">
    <source>
        <dbReference type="Proteomes" id="UP000289886"/>
    </source>
</evidence>
<comment type="subcellular location">
    <subcellularLocation>
        <location evidence="1">Cell membrane</location>
        <topology evidence="1">Multi-pass membrane protein</topology>
    </subcellularLocation>
</comment>
<evidence type="ECO:0000256" key="4">
    <source>
        <dbReference type="ARBA" id="ARBA00022448"/>
    </source>
</evidence>
<dbReference type="Gene3D" id="1.10.510.10">
    <property type="entry name" value="Transferase(Phosphotransferase) domain 1"/>
    <property type="match status" value="1"/>
</dbReference>
<comment type="catalytic activity">
    <reaction evidence="22">
        <text>L-threonyl-[protein] + ATP = O-phospho-L-threonyl-[protein] + ADP + H(+)</text>
        <dbReference type="Rhea" id="RHEA:46608"/>
        <dbReference type="Rhea" id="RHEA-COMP:11060"/>
        <dbReference type="Rhea" id="RHEA-COMP:11605"/>
        <dbReference type="ChEBI" id="CHEBI:15378"/>
        <dbReference type="ChEBI" id="CHEBI:30013"/>
        <dbReference type="ChEBI" id="CHEBI:30616"/>
        <dbReference type="ChEBI" id="CHEBI:61977"/>
        <dbReference type="ChEBI" id="CHEBI:456216"/>
        <dbReference type="EC" id="2.7.11.13"/>
    </reaction>
</comment>
<dbReference type="PROSITE" id="PS50011">
    <property type="entry name" value="PROTEIN_KINASE_DOM"/>
    <property type="match status" value="1"/>
</dbReference>
<evidence type="ECO:0000256" key="9">
    <source>
        <dbReference type="ARBA" id="ARBA00022692"/>
    </source>
</evidence>
<evidence type="ECO:0000259" key="31">
    <source>
        <dbReference type="PROSITE" id="PS50011"/>
    </source>
</evidence>
<keyword evidence="26 28" id="KW-0175">Coiled coil</keyword>
<comment type="catalytic activity">
    <reaction evidence="19">
        <text>iodide(out) = iodide(in)</text>
        <dbReference type="Rhea" id="RHEA:66324"/>
        <dbReference type="ChEBI" id="CHEBI:16382"/>
    </reaction>
</comment>
<name>A0A444UPB2_ACIRT</name>
<evidence type="ECO:0000256" key="16">
    <source>
        <dbReference type="ARBA" id="ARBA00023136"/>
    </source>
</evidence>
<keyword evidence="12" id="KW-0418">Kinase</keyword>
<evidence type="ECO:0000256" key="28">
    <source>
        <dbReference type="SAM" id="Coils"/>
    </source>
</evidence>
<dbReference type="FunFam" id="3.80.10.10:FF:000294">
    <property type="entry name" value="Leucine-rich repeat-containing 8 VRAC subunit B"/>
    <property type="match status" value="1"/>
</dbReference>
<dbReference type="PROSITE" id="PS51450">
    <property type="entry name" value="LRR"/>
    <property type="match status" value="3"/>
</dbReference>
<feature type="domain" description="REM-1" evidence="32">
    <location>
        <begin position="24"/>
        <end position="100"/>
    </location>
</feature>
<dbReference type="SMART" id="SM00369">
    <property type="entry name" value="LRR_TYP"/>
    <property type="match status" value="6"/>
</dbReference>
<evidence type="ECO:0000256" key="13">
    <source>
        <dbReference type="ARBA" id="ARBA00022840"/>
    </source>
</evidence>
<dbReference type="SMR" id="A0A444UPB2"/>
<dbReference type="Proteomes" id="UP000289886">
    <property type="component" value="Unassembled WGS sequence"/>
</dbReference>
<evidence type="ECO:0000256" key="18">
    <source>
        <dbReference type="ARBA" id="ARBA00023303"/>
    </source>
</evidence>
<dbReference type="Pfam" id="PF13855">
    <property type="entry name" value="LRR_8"/>
    <property type="match status" value="1"/>
</dbReference>
<evidence type="ECO:0000256" key="30">
    <source>
        <dbReference type="SAM" id="Phobius"/>
    </source>
</evidence>
<feature type="binding site" evidence="27">
    <location>
        <position position="462"/>
    </location>
    <ligand>
        <name>ATP</name>
        <dbReference type="ChEBI" id="CHEBI:30616"/>
    </ligand>
</feature>
<dbReference type="Gene3D" id="3.80.10.10">
    <property type="entry name" value="Ribonuclease Inhibitor"/>
    <property type="match status" value="2"/>
</dbReference>
<keyword evidence="6" id="KW-0723">Serine/threonine-protein kinase</keyword>
<keyword evidence="13 27" id="KW-0067">ATP-binding</keyword>
<feature type="domain" description="Protein kinase" evidence="31">
    <location>
        <begin position="433"/>
        <end position="693"/>
    </location>
</feature>
<comment type="catalytic activity">
    <reaction evidence="24">
        <text>L-threonyl-[protein] + ATP = O-phospho-L-threonyl-[protein] + ADP + H(+)</text>
        <dbReference type="Rhea" id="RHEA:46608"/>
        <dbReference type="Rhea" id="RHEA-COMP:11060"/>
        <dbReference type="Rhea" id="RHEA-COMP:11605"/>
        <dbReference type="ChEBI" id="CHEBI:15378"/>
        <dbReference type="ChEBI" id="CHEBI:30013"/>
        <dbReference type="ChEBI" id="CHEBI:30616"/>
        <dbReference type="ChEBI" id="CHEBI:61977"/>
        <dbReference type="ChEBI" id="CHEBI:456216"/>
        <dbReference type="EC" id="2.7.11.1"/>
    </reaction>
</comment>
<keyword evidence="5" id="KW-1003">Cell membrane</keyword>
<dbReference type="Gene3D" id="3.30.200.20">
    <property type="entry name" value="Phosphorylase Kinase, domain 1"/>
    <property type="match status" value="1"/>
</dbReference>
<dbReference type="FunFam" id="1.10.510.10:FF:000210">
    <property type="entry name" value="Non-specific serine/threonine protein kinase"/>
    <property type="match status" value="1"/>
</dbReference>
<dbReference type="PROSITE" id="PS00108">
    <property type="entry name" value="PROTEIN_KINASE_ST"/>
    <property type="match status" value="1"/>
</dbReference>
<keyword evidence="11 27" id="KW-0547">Nucleotide-binding</keyword>
<evidence type="ECO:0000256" key="11">
    <source>
        <dbReference type="ARBA" id="ARBA00022741"/>
    </source>
</evidence>
<evidence type="ECO:0000256" key="22">
    <source>
        <dbReference type="ARBA" id="ARBA00047272"/>
    </source>
</evidence>
<dbReference type="InterPro" id="IPR035892">
    <property type="entry name" value="C2_domain_sf"/>
</dbReference>
<dbReference type="InterPro" id="IPR001611">
    <property type="entry name" value="Leu-rich_rpt"/>
</dbReference>
<organism evidence="33 34">
    <name type="scientific">Acipenser ruthenus</name>
    <name type="common">Sterlet sturgeon</name>
    <dbReference type="NCBI Taxonomy" id="7906"/>
    <lineage>
        <taxon>Eukaryota</taxon>
        <taxon>Metazoa</taxon>
        <taxon>Chordata</taxon>
        <taxon>Craniata</taxon>
        <taxon>Vertebrata</taxon>
        <taxon>Euteleostomi</taxon>
        <taxon>Actinopterygii</taxon>
        <taxon>Chondrostei</taxon>
        <taxon>Acipenseriformes</taxon>
        <taxon>Acipenseridae</taxon>
        <taxon>Acipenser</taxon>
    </lineage>
</organism>
<dbReference type="PROSITE" id="PS00107">
    <property type="entry name" value="PROTEIN_KINASE_ATP"/>
    <property type="match status" value="1"/>
</dbReference>
<proteinExistence type="inferred from homology"/>
<evidence type="ECO:0000256" key="1">
    <source>
        <dbReference type="ARBA" id="ARBA00004651"/>
    </source>
</evidence>
<dbReference type="GO" id="GO:0005524">
    <property type="term" value="F:ATP binding"/>
    <property type="evidence" value="ECO:0007669"/>
    <property type="project" value="UniProtKB-UniRule"/>
</dbReference>
<dbReference type="Pfam" id="PF02185">
    <property type="entry name" value="HR1"/>
    <property type="match status" value="2"/>
</dbReference>
<dbReference type="InterPro" id="IPR017441">
    <property type="entry name" value="Protein_kinase_ATP_BS"/>
</dbReference>
<dbReference type="InterPro" id="IPR050236">
    <property type="entry name" value="Ser_Thr_kinase_AGC"/>
</dbReference>
<dbReference type="SMART" id="SM00220">
    <property type="entry name" value="S_TKc"/>
    <property type="match status" value="1"/>
</dbReference>
<feature type="coiled-coil region" evidence="28">
    <location>
        <begin position="40"/>
        <end position="97"/>
    </location>
</feature>
<dbReference type="GO" id="GO:0005886">
    <property type="term" value="C:plasma membrane"/>
    <property type="evidence" value="ECO:0007669"/>
    <property type="project" value="UniProtKB-SubCell"/>
</dbReference>
<keyword evidence="4" id="KW-0813">Transport</keyword>
<dbReference type="FunFam" id="1.10.287.160:FF:000003">
    <property type="entry name" value="Putative serine/threonine-protein kinase N2"/>
    <property type="match status" value="1"/>
</dbReference>
<feature type="transmembrane region" description="Helical" evidence="30">
    <location>
        <begin position="971"/>
        <end position="993"/>
    </location>
</feature>
<feature type="transmembrane region" description="Helical" evidence="30">
    <location>
        <begin position="917"/>
        <end position="933"/>
    </location>
</feature>
<dbReference type="InterPro" id="IPR037784">
    <property type="entry name" value="C2_PKN"/>
</dbReference>
<evidence type="ECO:0000256" key="6">
    <source>
        <dbReference type="ARBA" id="ARBA00022527"/>
    </source>
</evidence>
<feature type="region of interest" description="Disordered" evidence="29">
    <location>
        <begin position="319"/>
        <end position="356"/>
    </location>
</feature>
<keyword evidence="34" id="KW-1185">Reference proteome</keyword>
<evidence type="ECO:0000256" key="10">
    <source>
        <dbReference type="ARBA" id="ARBA00022737"/>
    </source>
</evidence>
<evidence type="ECO:0000256" key="24">
    <source>
        <dbReference type="ARBA" id="ARBA00047899"/>
    </source>
</evidence>
<evidence type="ECO:0000256" key="23">
    <source>
        <dbReference type="ARBA" id="ARBA00047470"/>
    </source>
</evidence>
<evidence type="ECO:0000256" key="17">
    <source>
        <dbReference type="ARBA" id="ARBA00023157"/>
    </source>
</evidence>
<dbReference type="SMART" id="SM00742">
    <property type="entry name" value="Hr1"/>
    <property type="match status" value="2"/>
</dbReference>
<dbReference type="GO" id="GO:0034220">
    <property type="term" value="P:monoatomic ion transmembrane transport"/>
    <property type="evidence" value="ECO:0007669"/>
    <property type="project" value="UniProtKB-KW"/>
</dbReference>
<comment type="catalytic activity">
    <reaction evidence="23">
        <text>L-seryl-[protein] + ATP = O-phospho-L-seryl-[protein] + ADP + H(+)</text>
        <dbReference type="Rhea" id="RHEA:17989"/>
        <dbReference type="Rhea" id="RHEA-COMP:9863"/>
        <dbReference type="Rhea" id="RHEA-COMP:11604"/>
        <dbReference type="ChEBI" id="CHEBI:15378"/>
        <dbReference type="ChEBI" id="CHEBI:29999"/>
        <dbReference type="ChEBI" id="CHEBI:30616"/>
        <dbReference type="ChEBI" id="CHEBI:83421"/>
        <dbReference type="ChEBI" id="CHEBI:456216"/>
        <dbReference type="EC" id="2.7.11.13"/>
    </reaction>
</comment>
<dbReference type="InterPro" id="IPR011072">
    <property type="entry name" value="HR1_rho-bd"/>
</dbReference>
<gene>
    <name evidence="33" type="ORF">EOD39_11323</name>
</gene>
<dbReference type="CDD" id="cd08687">
    <property type="entry name" value="C2_PKN-like"/>
    <property type="match status" value="1"/>
</dbReference>
<evidence type="ECO:0000256" key="7">
    <source>
        <dbReference type="ARBA" id="ARBA00022614"/>
    </source>
</evidence>
<dbReference type="Pfam" id="PF12534">
    <property type="entry name" value="Pannexin_like"/>
    <property type="match status" value="1"/>
</dbReference>
<comment type="similarity">
    <text evidence="2">Belongs to the protein kinase superfamily. AGC Ser/Thr protein kinase family. PKC subfamily.</text>
</comment>
<evidence type="ECO:0000256" key="14">
    <source>
        <dbReference type="ARBA" id="ARBA00022989"/>
    </source>
</evidence>
<dbReference type="PANTHER" id="PTHR24356:SF322">
    <property type="entry name" value="SERINE_THREONINE-PROTEIN KINASE N2"/>
    <property type="match status" value="1"/>
</dbReference>
<dbReference type="CDD" id="cd11622">
    <property type="entry name" value="HR1_PKN_1"/>
    <property type="match status" value="1"/>
</dbReference>
<evidence type="ECO:0000313" key="33">
    <source>
        <dbReference type="EMBL" id="RXM36990.1"/>
    </source>
</evidence>
<dbReference type="InterPro" id="IPR000719">
    <property type="entry name" value="Prot_kinase_dom"/>
</dbReference>
<dbReference type="SUPFAM" id="SSF46585">
    <property type="entry name" value="HR1 repeat"/>
    <property type="match status" value="2"/>
</dbReference>
<comment type="catalytic activity">
    <reaction evidence="21">
        <text>chloride(in) = chloride(out)</text>
        <dbReference type="Rhea" id="RHEA:29823"/>
        <dbReference type="ChEBI" id="CHEBI:17996"/>
    </reaction>
</comment>
<comment type="similarity">
    <text evidence="3">Belongs to the LRRC8 family.</text>
</comment>
<dbReference type="GO" id="GO:0035556">
    <property type="term" value="P:intracellular signal transduction"/>
    <property type="evidence" value="ECO:0007669"/>
    <property type="project" value="TreeGrafter"/>
</dbReference>
<keyword evidence="17" id="KW-1015">Disulfide bond</keyword>
<reference evidence="33 34" key="1">
    <citation type="submission" date="2019-01" db="EMBL/GenBank/DDBJ databases">
        <title>Draft Genome and Complete Hox-Cluster Characterization of the Sterlet Sturgeon (Acipenser ruthenus).</title>
        <authorList>
            <person name="Wei Q."/>
        </authorList>
    </citation>
    <scope>NUCLEOTIDE SEQUENCE [LARGE SCALE GENOMIC DNA]</scope>
    <source>
        <strain evidence="33">WHYD16114868_AA</strain>
        <tissue evidence="33">Blood</tissue>
    </source>
</reference>
<keyword evidence="9 30" id="KW-0812">Transmembrane</keyword>
<dbReference type="InterPro" id="IPR032675">
    <property type="entry name" value="LRR_dom_sf"/>
</dbReference>
<evidence type="ECO:0000256" key="26">
    <source>
        <dbReference type="PROSITE-ProRule" id="PRU01207"/>
    </source>
</evidence>
<evidence type="ECO:0000259" key="32">
    <source>
        <dbReference type="PROSITE" id="PS51860"/>
    </source>
</evidence>
<dbReference type="PANTHER" id="PTHR24356">
    <property type="entry name" value="SERINE/THREONINE-PROTEIN KINASE"/>
    <property type="match status" value="1"/>
</dbReference>
<keyword evidence="7" id="KW-0433">Leucine-rich repeat</keyword>
<feature type="compositionally biased region" description="Polar residues" evidence="29">
    <location>
        <begin position="328"/>
        <end position="338"/>
    </location>
</feature>
<protein>
    <submittedName>
        <fullName evidence="33">Volume-regulated anion channel subunit LRRC8B</fullName>
    </submittedName>
</protein>
<dbReference type="InterPro" id="IPR036274">
    <property type="entry name" value="HR1_rpt_sf"/>
</dbReference>
<keyword evidence="18" id="KW-0407">Ion channel</keyword>
<dbReference type="InterPro" id="IPR021040">
    <property type="entry name" value="LRRC8_Pannexin-like"/>
</dbReference>
<dbReference type="FunFam" id="3.30.200.20:FF:000058">
    <property type="entry name" value="Putative serine/threonine-protein kinase N2"/>
    <property type="match status" value="1"/>
</dbReference>